<comment type="cofactor">
    <cofactor evidence="1">
        <name>Zn(2+)</name>
        <dbReference type="ChEBI" id="CHEBI:29105"/>
    </cofactor>
</comment>
<evidence type="ECO:0000256" key="6">
    <source>
        <dbReference type="ARBA" id="ARBA00023136"/>
    </source>
</evidence>
<feature type="transmembrane region" description="Helical" evidence="8">
    <location>
        <begin position="143"/>
        <end position="160"/>
    </location>
</feature>
<proteinExistence type="inferred from homology"/>
<dbReference type="eggNOG" id="COG0845">
    <property type="taxonomic scope" value="Bacteria"/>
</dbReference>
<feature type="transmembrane region" description="Helical" evidence="8">
    <location>
        <begin position="412"/>
        <end position="432"/>
    </location>
</feature>
<dbReference type="Gene3D" id="1.10.287.470">
    <property type="entry name" value="Helix hairpin bin"/>
    <property type="match status" value="1"/>
</dbReference>
<dbReference type="EMBL" id="CP003360">
    <property type="protein sequence ID" value="AFM26300.1"/>
    <property type="molecule type" value="Genomic_DNA"/>
</dbReference>
<dbReference type="Pfam" id="PF02163">
    <property type="entry name" value="Peptidase_M50"/>
    <property type="match status" value="1"/>
</dbReference>
<evidence type="ECO:0000256" key="4">
    <source>
        <dbReference type="ARBA" id="ARBA00022692"/>
    </source>
</evidence>
<dbReference type="GO" id="GO:0004222">
    <property type="term" value="F:metalloendopeptidase activity"/>
    <property type="evidence" value="ECO:0007669"/>
    <property type="project" value="InterPro"/>
</dbReference>
<keyword evidence="6 8" id="KW-0472">Membrane</keyword>
<evidence type="ECO:0000313" key="10">
    <source>
        <dbReference type="EMBL" id="AFM26300.1"/>
    </source>
</evidence>
<dbReference type="PANTHER" id="PTHR13325">
    <property type="entry name" value="PROTEASE M50 MEMBRANE-BOUND TRANSCRIPTION FACTOR SITE 2 PROTEASE"/>
    <property type="match status" value="1"/>
</dbReference>
<sequence length="716" mass="81069">MFPKFRADLEVSQYDEGEGKISIVLKDPIADKFFRLSVYEYLFLKVFDGTKSLDAALQELKAAGHFYSLEDARLILDSASRLGLLLGTPFSSAEKQLFIKKYMDDAQRMKHFASVYFLFIPLLNPDKFLEKTLWIFKLFFNKWVAIFIALLIPGAIYFVIDKLDVLEREFLFFFNLENIIYLWITIVIAKLVHEFSHAYVAKQFGRYVPEMGIALLILFPCLYCNTTDAWQLSDRKQRMAIGAAGILAEAVLAVFAIYIWHYTKPGIINSLAFYLFNVSLISTLIFNANPLIRFDGYYILIDAIRTPNLVTKSRQYLRHIVMDKLLGLAQVQNNAKTLREKLIFGIYGTTSTMYRIALYAFIIVGVYTRFDKVLGIVLASWAIVTFVLMPMKNGVSGMYARRGQMKPKFAGFALLTAILVAALAALCLPLSAKSLYPCYMASSKTQKLTIPLMTMVDRVLIREGSVVKEGDLLYTLDTNELELNLFKKDTESEISKKKMEILLVDEKYKSRAIQKALDSYIQKEEANLTRADLELAKNGIRAPFDGIISKLDLSVQRGLRTEKGFVVGQIDSDKDRVVYGLILEDELYKFHKGQSVKVWFPIGTGLVLDGTVESIRMYSQRELDDSPFSSRFGGEVATEPRTLEQHGKRSGSSRKNADQRDVPLTAVYVCTVDLAGKGTDVPLGITGRLVVPYQARSLLSRAVDELVKTLNKEAFF</sequence>
<evidence type="ECO:0000313" key="11">
    <source>
        <dbReference type="Proteomes" id="UP000006055"/>
    </source>
</evidence>
<feature type="transmembrane region" description="Helical" evidence="8">
    <location>
        <begin position="266"/>
        <end position="286"/>
    </location>
</feature>
<evidence type="ECO:0000256" key="8">
    <source>
        <dbReference type="SAM" id="Phobius"/>
    </source>
</evidence>
<dbReference type="KEGG" id="dti:Desti_3654"/>
<dbReference type="PANTHER" id="PTHR13325:SF3">
    <property type="entry name" value="MEMBRANE-BOUND TRANSCRIPTION FACTOR SITE-2 PROTEASE"/>
    <property type="match status" value="1"/>
</dbReference>
<keyword evidence="11" id="KW-1185">Reference proteome</keyword>
<dbReference type="STRING" id="706587.Desti_3654"/>
<evidence type="ECO:0000256" key="5">
    <source>
        <dbReference type="ARBA" id="ARBA00022989"/>
    </source>
</evidence>
<dbReference type="AlphaFoldDB" id="I4C9Q9"/>
<dbReference type="InterPro" id="IPR008915">
    <property type="entry name" value="Peptidase_M50"/>
</dbReference>
<dbReference type="GO" id="GO:0012505">
    <property type="term" value="C:endomembrane system"/>
    <property type="evidence" value="ECO:0007669"/>
    <property type="project" value="UniProtKB-SubCell"/>
</dbReference>
<dbReference type="SUPFAM" id="SSF111369">
    <property type="entry name" value="HlyD-like secretion proteins"/>
    <property type="match status" value="1"/>
</dbReference>
<evidence type="ECO:0000256" key="2">
    <source>
        <dbReference type="ARBA" id="ARBA00004127"/>
    </source>
</evidence>
<name>I4C9Q9_DESTA</name>
<dbReference type="Gene3D" id="2.40.50.100">
    <property type="match status" value="1"/>
</dbReference>
<evidence type="ECO:0000256" key="1">
    <source>
        <dbReference type="ARBA" id="ARBA00001947"/>
    </source>
</evidence>
<evidence type="ECO:0000256" key="3">
    <source>
        <dbReference type="ARBA" id="ARBA00007931"/>
    </source>
</evidence>
<organism evidence="10 11">
    <name type="scientific">Desulfomonile tiedjei (strain ATCC 49306 / DSM 6799 / DCB-1)</name>
    <dbReference type="NCBI Taxonomy" id="706587"/>
    <lineage>
        <taxon>Bacteria</taxon>
        <taxon>Pseudomonadati</taxon>
        <taxon>Thermodesulfobacteriota</taxon>
        <taxon>Desulfomonilia</taxon>
        <taxon>Desulfomonilales</taxon>
        <taxon>Desulfomonilaceae</taxon>
        <taxon>Desulfomonile</taxon>
    </lineage>
</organism>
<feature type="domain" description="Peptidase M50" evidence="9">
    <location>
        <begin position="183"/>
        <end position="303"/>
    </location>
</feature>
<feature type="transmembrane region" description="Helical" evidence="8">
    <location>
        <begin position="212"/>
        <end position="232"/>
    </location>
</feature>
<feature type="transmembrane region" description="Helical" evidence="8">
    <location>
        <begin position="373"/>
        <end position="391"/>
    </location>
</feature>
<dbReference type="Proteomes" id="UP000006055">
    <property type="component" value="Chromosome"/>
</dbReference>
<feature type="region of interest" description="Disordered" evidence="7">
    <location>
        <begin position="629"/>
        <end position="658"/>
    </location>
</feature>
<comment type="similarity">
    <text evidence="3">Belongs to the peptidase M50B family.</text>
</comment>
<feature type="transmembrane region" description="Helical" evidence="8">
    <location>
        <begin position="342"/>
        <end position="367"/>
    </location>
</feature>
<accession>I4C9Q9</accession>
<evidence type="ECO:0000256" key="7">
    <source>
        <dbReference type="SAM" id="MobiDB-lite"/>
    </source>
</evidence>
<keyword evidence="5 8" id="KW-1133">Transmembrane helix</keyword>
<dbReference type="GO" id="GO:0031293">
    <property type="term" value="P:membrane protein intracellular domain proteolysis"/>
    <property type="evidence" value="ECO:0007669"/>
    <property type="project" value="TreeGrafter"/>
</dbReference>
<gene>
    <name evidence="10" type="ordered locus">Desti_3654</name>
</gene>
<comment type="subcellular location">
    <subcellularLocation>
        <location evidence="2">Endomembrane system</location>
        <topology evidence="2">Multi-pass membrane protein</topology>
    </subcellularLocation>
</comment>
<keyword evidence="4 8" id="KW-0812">Transmembrane</keyword>
<dbReference type="RefSeq" id="WP_014811428.1">
    <property type="nucleotide sequence ID" value="NC_018025.1"/>
</dbReference>
<feature type="transmembrane region" description="Helical" evidence="8">
    <location>
        <begin position="172"/>
        <end position="192"/>
    </location>
</feature>
<dbReference type="GO" id="GO:0016020">
    <property type="term" value="C:membrane"/>
    <property type="evidence" value="ECO:0007669"/>
    <property type="project" value="InterPro"/>
</dbReference>
<dbReference type="eggNOG" id="COG1994">
    <property type="taxonomic scope" value="Bacteria"/>
</dbReference>
<dbReference type="GO" id="GO:0005737">
    <property type="term" value="C:cytoplasm"/>
    <property type="evidence" value="ECO:0007669"/>
    <property type="project" value="TreeGrafter"/>
</dbReference>
<dbReference type="InterPro" id="IPR001193">
    <property type="entry name" value="MBTPS2"/>
</dbReference>
<reference evidence="11" key="1">
    <citation type="submission" date="2012-06" db="EMBL/GenBank/DDBJ databases">
        <title>Complete sequence of chromosome of Desulfomonile tiedjei DSM 6799.</title>
        <authorList>
            <person name="Lucas S."/>
            <person name="Copeland A."/>
            <person name="Lapidus A."/>
            <person name="Glavina del Rio T."/>
            <person name="Dalin E."/>
            <person name="Tice H."/>
            <person name="Bruce D."/>
            <person name="Goodwin L."/>
            <person name="Pitluck S."/>
            <person name="Peters L."/>
            <person name="Ovchinnikova G."/>
            <person name="Zeytun A."/>
            <person name="Lu M."/>
            <person name="Kyrpides N."/>
            <person name="Mavromatis K."/>
            <person name="Ivanova N."/>
            <person name="Brettin T."/>
            <person name="Detter J.C."/>
            <person name="Han C."/>
            <person name="Larimer F."/>
            <person name="Land M."/>
            <person name="Hauser L."/>
            <person name="Markowitz V."/>
            <person name="Cheng J.-F."/>
            <person name="Hugenholtz P."/>
            <person name="Woyke T."/>
            <person name="Wu D."/>
            <person name="Spring S."/>
            <person name="Schroeder M."/>
            <person name="Brambilla E."/>
            <person name="Klenk H.-P."/>
            <person name="Eisen J.A."/>
        </authorList>
    </citation>
    <scope>NUCLEOTIDE SEQUENCE [LARGE SCALE GENOMIC DNA]</scope>
    <source>
        <strain evidence="11">ATCC 49306 / DSM 6799 / DCB-1</strain>
    </source>
</reference>
<evidence type="ECO:0000259" key="9">
    <source>
        <dbReference type="Pfam" id="PF02163"/>
    </source>
</evidence>
<feature type="transmembrane region" description="Helical" evidence="8">
    <location>
        <begin position="239"/>
        <end position="260"/>
    </location>
</feature>
<dbReference type="HOGENOM" id="CLU_019354_0_0_7"/>
<protein>
    <submittedName>
        <fullName evidence="10">Membrane-fusion protein</fullName>
    </submittedName>
</protein>